<reference evidence="3 4" key="1">
    <citation type="submission" date="2020-05" db="EMBL/GenBank/DDBJ databases">
        <title>Identification and distribution of gene clusters putatively required for synthesis of sphingolipid metabolism inhibitors in phylogenetically diverse species of the filamentous fungus Fusarium.</title>
        <authorList>
            <person name="Kim H.-S."/>
            <person name="Busman M."/>
            <person name="Brown D.W."/>
            <person name="Divon H."/>
            <person name="Uhlig S."/>
            <person name="Proctor R.H."/>
        </authorList>
    </citation>
    <scope>NUCLEOTIDE SEQUENCE [LARGE SCALE GENOMIC DNA]</scope>
    <source>
        <strain evidence="3 4">NRRL 66235</strain>
    </source>
</reference>
<feature type="region of interest" description="Disordered" evidence="1">
    <location>
        <begin position="617"/>
        <end position="636"/>
    </location>
</feature>
<keyword evidence="2" id="KW-1133">Transmembrane helix</keyword>
<protein>
    <submittedName>
        <fullName evidence="3">Uncharacterized protein</fullName>
    </submittedName>
</protein>
<dbReference type="EMBL" id="JAAOAN010000133">
    <property type="protein sequence ID" value="KAF5720107.1"/>
    <property type="molecule type" value="Genomic_DNA"/>
</dbReference>
<feature type="transmembrane region" description="Helical" evidence="2">
    <location>
        <begin position="486"/>
        <end position="506"/>
    </location>
</feature>
<dbReference type="OrthoDB" id="5322539at2759"/>
<evidence type="ECO:0000256" key="1">
    <source>
        <dbReference type="SAM" id="MobiDB-lite"/>
    </source>
</evidence>
<dbReference type="PANTHER" id="PTHR35041">
    <property type="entry name" value="MEDIATOR OF RNA POLYMERASE II TRANSCRIPTION SUBUNIT 1"/>
    <property type="match status" value="1"/>
</dbReference>
<feature type="transmembrane region" description="Helical" evidence="2">
    <location>
        <begin position="45"/>
        <end position="69"/>
    </location>
</feature>
<dbReference type="PANTHER" id="PTHR35041:SF6">
    <property type="entry name" value="FORMYLMETHIONINE DEFORMYLASE-LIKE PROTEIN-RELATED"/>
    <property type="match status" value="1"/>
</dbReference>
<comment type="caution">
    <text evidence="3">The sequence shown here is derived from an EMBL/GenBank/DDBJ whole genome shotgun (WGS) entry which is preliminary data.</text>
</comment>
<keyword evidence="2" id="KW-0472">Membrane</keyword>
<feature type="region of interest" description="Disordered" evidence="1">
    <location>
        <begin position="578"/>
        <end position="607"/>
    </location>
</feature>
<keyword evidence="2" id="KW-0812">Transmembrane</keyword>
<feature type="transmembrane region" description="Helical" evidence="2">
    <location>
        <begin position="105"/>
        <end position="128"/>
    </location>
</feature>
<dbReference type="AlphaFoldDB" id="A0A8H5YZB8"/>
<organism evidence="3 4">
    <name type="scientific">Fusarium mundagurra</name>
    <dbReference type="NCBI Taxonomy" id="1567541"/>
    <lineage>
        <taxon>Eukaryota</taxon>
        <taxon>Fungi</taxon>
        <taxon>Dikarya</taxon>
        <taxon>Ascomycota</taxon>
        <taxon>Pezizomycotina</taxon>
        <taxon>Sordariomycetes</taxon>
        <taxon>Hypocreomycetidae</taxon>
        <taxon>Hypocreales</taxon>
        <taxon>Nectriaceae</taxon>
        <taxon>Fusarium</taxon>
        <taxon>Fusarium fujikuroi species complex</taxon>
    </lineage>
</organism>
<accession>A0A8H5YZB8</accession>
<evidence type="ECO:0000313" key="4">
    <source>
        <dbReference type="Proteomes" id="UP000544331"/>
    </source>
</evidence>
<name>A0A8H5YZB8_9HYPO</name>
<keyword evidence="4" id="KW-1185">Reference proteome</keyword>
<dbReference type="Proteomes" id="UP000544331">
    <property type="component" value="Unassembled WGS sequence"/>
</dbReference>
<feature type="compositionally biased region" description="Basic and acidic residues" evidence="1">
    <location>
        <begin position="581"/>
        <end position="599"/>
    </location>
</feature>
<gene>
    <name evidence="3" type="ORF">FMUND_4391</name>
</gene>
<sequence>MAVHKLTPILMTGSLFLGLILAIGHHLYYHYLDGRIIKSQNPQEWFLRVGTGIALLTRALLSAAVGFAYTQILWRTLRSKSVTIEGVNSLFGVLHNAWDFTTWELWTAAPALAVVAIIAWALPLIAVITPASLTVQVSDRPNITVVDAPIPLLDYNNMLNFAQFTGVGGVGYYAPSSYVSRVLLSVASLGSLLTFPAPFPNSSYSVDFYGPSISCGTPRNATFAKLLAEAVKNETCCGNSAGYVGFVPSTNTVNSTEEGYALAGLRGAMNYSLISSLASIDRTANSINSSKLFVVVPDIPTSNTATSYIMANKSIECALYNSSYAVNFTFDNGQQNISYKSKRLNGVSSSDAGPNRDRDDNRFNAAVAYIALMDSLGKLLLGNLGISHYGVMQPTQTQIMSSILIDAKEMQVLSGVNAATDRPEAPDSVIGNISMADALEQLFINATISLFSNSKLLQAQNDTAASHGNITYLTTQIAFSYEPRNLFIAYGLGLLASAIIVIIGLLCIKSASASYATTFSTILRTTRNPDIDTIVPAAETSGAEPLSKHLGDTRLILRRQGRRLEGMDEDMVTVFAVDSMPDEKDRQKDSPYDSSHQGDRGQQYSDASIELLSHVEHSAADARTGNNGSRMYIRGS</sequence>
<evidence type="ECO:0000313" key="3">
    <source>
        <dbReference type="EMBL" id="KAF5720107.1"/>
    </source>
</evidence>
<feature type="transmembrane region" description="Helical" evidence="2">
    <location>
        <begin position="6"/>
        <end position="24"/>
    </location>
</feature>
<evidence type="ECO:0000256" key="2">
    <source>
        <dbReference type="SAM" id="Phobius"/>
    </source>
</evidence>
<proteinExistence type="predicted"/>